<dbReference type="OrthoDB" id="3549235at2759"/>
<reference evidence="2 3" key="1">
    <citation type="submission" date="2016-04" db="EMBL/GenBank/DDBJ databases">
        <title>A degradative enzymes factory behind the ericoid mycorrhizal symbiosis.</title>
        <authorList>
            <consortium name="DOE Joint Genome Institute"/>
            <person name="Martino E."/>
            <person name="Morin E."/>
            <person name="Grelet G."/>
            <person name="Kuo A."/>
            <person name="Kohler A."/>
            <person name="Daghino S."/>
            <person name="Barry K."/>
            <person name="Choi C."/>
            <person name="Cichocki N."/>
            <person name="Clum A."/>
            <person name="Copeland A."/>
            <person name="Hainaut M."/>
            <person name="Haridas S."/>
            <person name="Labutti K."/>
            <person name="Lindquist E."/>
            <person name="Lipzen A."/>
            <person name="Khouja H.-R."/>
            <person name="Murat C."/>
            <person name="Ohm R."/>
            <person name="Olson A."/>
            <person name="Spatafora J."/>
            <person name="Veneault-Fourrey C."/>
            <person name="Henrissat B."/>
            <person name="Grigoriev I."/>
            <person name="Martin F."/>
            <person name="Perotto S."/>
        </authorList>
    </citation>
    <scope>NUCLEOTIDE SEQUENCE [LARGE SCALE GENOMIC DNA]</scope>
    <source>
        <strain evidence="2 3">F</strain>
    </source>
</reference>
<feature type="signal peptide" evidence="1">
    <location>
        <begin position="1"/>
        <end position="24"/>
    </location>
</feature>
<sequence>MLFPAIKAMLCLFSLLALLSFSTAAPAPNDKTLHTAPLDTRQESNGIYYGDLCNPKDPIAVWFPKECWLGLYQKKNTSDFWTGGNTFTWDTTLYIFRANCDIIGYIPNAGNLEGRWVSMDSQLKYTVDVQTGNQVPRFNYAGRVDDC</sequence>
<keyword evidence="1" id="KW-0732">Signal</keyword>
<protein>
    <submittedName>
        <fullName evidence="2">Uncharacterized protein</fullName>
    </submittedName>
</protein>
<evidence type="ECO:0000256" key="1">
    <source>
        <dbReference type="SAM" id="SignalP"/>
    </source>
</evidence>
<dbReference type="Proteomes" id="UP000235786">
    <property type="component" value="Unassembled WGS sequence"/>
</dbReference>
<name>A0A2J6REY5_HYAVF</name>
<feature type="chain" id="PRO_5014344838" evidence="1">
    <location>
        <begin position="25"/>
        <end position="147"/>
    </location>
</feature>
<proteinExistence type="predicted"/>
<evidence type="ECO:0000313" key="2">
    <source>
        <dbReference type="EMBL" id="PMD37066.1"/>
    </source>
</evidence>
<keyword evidence="3" id="KW-1185">Reference proteome</keyword>
<organism evidence="2 3">
    <name type="scientific">Hyaloscypha variabilis (strain UAMH 11265 / GT02V1 / F)</name>
    <name type="common">Meliniomyces variabilis</name>
    <dbReference type="NCBI Taxonomy" id="1149755"/>
    <lineage>
        <taxon>Eukaryota</taxon>
        <taxon>Fungi</taxon>
        <taxon>Dikarya</taxon>
        <taxon>Ascomycota</taxon>
        <taxon>Pezizomycotina</taxon>
        <taxon>Leotiomycetes</taxon>
        <taxon>Helotiales</taxon>
        <taxon>Hyaloscyphaceae</taxon>
        <taxon>Hyaloscypha</taxon>
        <taxon>Hyaloscypha variabilis</taxon>
    </lineage>
</organism>
<evidence type="ECO:0000313" key="3">
    <source>
        <dbReference type="Proteomes" id="UP000235786"/>
    </source>
</evidence>
<dbReference type="EMBL" id="KZ613950">
    <property type="protein sequence ID" value="PMD37066.1"/>
    <property type="molecule type" value="Genomic_DNA"/>
</dbReference>
<dbReference type="AlphaFoldDB" id="A0A2J6REY5"/>
<gene>
    <name evidence="2" type="ORF">L207DRAFT_532628</name>
</gene>
<accession>A0A2J6REY5</accession>